<evidence type="ECO:0000256" key="1">
    <source>
        <dbReference type="SAM" id="MobiDB-lite"/>
    </source>
</evidence>
<dbReference type="EMBL" id="FRCZ01000003">
    <property type="protein sequence ID" value="SHN06869.1"/>
    <property type="molecule type" value="Genomic_DNA"/>
</dbReference>
<evidence type="ECO:0000313" key="4">
    <source>
        <dbReference type="Proteomes" id="UP000184184"/>
    </source>
</evidence>
<dbReference type="STRING" id="1027249.SAMN05216179_1730"/>
<name>A0A1M7NS90_9BACI</name>
<dbReference type="Pfam" id="PF08378">
    <property type="entry name" value="NERD"/>
    <property type="match status" value="1"/>
</dbReference>
<dbReference type="InterPro" id="IPR011528">
    <property type="entry name" value="NERD"/>
</dbReference>
<evidence type="ECO:0000259" key="2">
    <source>
        <dbReference type="PROSITE" id="PS50965"/>
    </source>
</evidence>
<dbReference type="RefSeq" id="WP_073201457.1">
    <property type="nucleotide sequence ID" value="NZ_FRCZ01000003.1"/>
</dbReference>
<feature type="compositionally biased region" description="Basic residues" evidence="1">
    <location>
        <begin position="20"/>
        <end position="31"/>
    </location>
</feature>
<evidence type="ECO:0000313" key="3">
    <source>
        <dbReference type="EMBL" id="SHN06869.1"/>
    </source>
</evidence>
<feature type="domain" description="NERD" evidence="2">
    <location>
        <begin position="41"/>
        <end position="156"/>
    </location>
</feature>
<reference evidence="3 4" key="1">
    <citation type="submission" date="2016-11" db="EMBL/GenBank/DDBJ databases">
        <authorList>
            <person name="Jaros S."/>
            <person name="Januszkiewicz K."/>
            <person name="Wedrychowicz H."/>
        </authorList>
    </citation>
    <scope>NUCLEOTIDE SEQUENCE [LARGE SCALE GENOMIC DNA]</scope>
    <source>
        <strain evidence="3 4">CGMCC 1.10681</strain>
    </source>
</reference>
<feature type="region of interest" description="Disordered" evidence="1">
    <location>
        <begin position="1"/>
        <end position="36"/>
    </location>
</feature>
<dbReference type="OrthoDB" id="5782056at2"/>
<accession>A0A1M7NS90</accession>
<gene>
    <name evidence="3" type="ORF">SAMN05216179_1730</name>
</gene>
<dbReference type="Proteomes" id="UP000184184">
    <property type="component" value="Unassembled WGS sequence"/>
</dbReference>
<organism evidence="3 4">
    <name type="scientific">Gracilibacillus kekensis</name>
    <dbReference type="NCBI Taxonomy" id="1027249"/>
    <lineage>
        <taxon>Bacteria</taxon>
        <taxon>Bacillati</taxon>
        <taxon>Bacillota</taxon>
        <taxon>Bacilli</taxon>
        <taxon>Bacillales</taxon>
        <taxon>Bacillaceae</taxon>
        <taxon>Gracilibacillus</taxon>
    </lineage>
</organism>
<dbReference type="AlphaFoldDB" id="A0A1M7NS90"/>
<sequence length="277" mass="32294">MGFLSKLFSNKKDETQKRSTLTKKKTTSHKKKDSENVAKRKGEIGEYKINIQLDQLPKEYMHLEDVMVKNTKGKTGYSQIDHILISPYGIFVIETKNYQGTIYGGKDRKVWSVNGKFKMMNPFKQNYGHIQALKAFIDEKYHPFFISMVSFTKRCTFKLNDTELRKIASNELLVYDVELSDYIARKIAVNKHQYKDPFITDSEIQKIYAQVEKSNITDQSIRKQHVDSLKKENKESKEEGAKCKICHKPVSAKVKAYCLSNRTFKGEIYCYDHQKNI</sequence>
<protein>
    <submittedName>
        <fullName evidence="3">Nuclease-related domain-containing protein</fullName>
    </submittedName>
</protein>
<dbReference type="PROSITE" id="PS50965">
    <property type="entry name" value="NERD"/>
    <property type="match status" value="1"/>
</dbReference>
<keyword evidence="4" id="KW-1185">Reference proteome</keyword>
<proteinExistence type="predicted"/>